<proteinExistence type="predicted"/>
<organism evidence="1">
    <name type="scientific">uncultured Caudovirales phage</name>
    <dbReference type="NCBI Taxonomy" id="2100421"/>
    <lineage>
        <taxon>Viruses</taxon>
        <taxon>Duplodnaviria</taxon>
        <taxon>Heunggongvirae</taxon>
        <taxon>Uroviricota</taxon>
        <taxon>Caudoviricetes</taxon>
        <taxon>Peduoviridae</taxon>
        <taxon>Maltschvirus</taxon>
        <taxon>Maltschvirus maltsch</taxon>
    </lineage>
</organism>
<protein>
    <submittedName>
        <fullName evidence="1">Virion protein</fullName>
    </submittedName>
</protein>
<dbReference type="EMBL" id="LR796770">
    <property type="protein sequence ID" value="CAB4165260.1"/>
    <property type="molecule type" value="Genomic_DNA"/>
</dbReference>
<reference evidence="1" key="1">
    <citation type="submission" date="2020-04" db="EMBL/GenBank/DDBJ databases">
        <authorList>
            <person name="Chiriac C."/>
            <person name="Salcher M."/>
            <person name="Ghai R."/>
            <person name="Kavagutti S V."/>
        </authorList>
    </citation>
    <scope>NUCLEOTIDE SEQUENCE</scope>
</reference>
<evidence type="ECO:0000313" key="2">
    <source>
        <dbReference type="EMBL" id="CAB4218684.1"/>
    </source>
</evidence>
<evidence type="ECO:0000313" key="1">
    <source>
        <dbReference type="EMBL" id="CAB4165260.1"/>
    </source>
</evidence>
<gene>
    <name evidence="2" type="ORF">UFOVP1603_47</name>
    <name evidence="1" type="ORF">UFOVP833_41</name>
</gene>
<accession>A0A6J5P010</accession>
<sequence length="155" mass="17318">MPAIDPKRTRGFLNCNPGNMDRSEPPWNGEIRDPAKCVNDVQRAELTHGRFCVFIDAEHGIRAMVKNLRAYRDRLGIRTVRSFISRWAPPNENNTAGYIQRVCEAAAVEPDHPVDIEKRRIMRAIVTGIIMVECGGNPYTGNEIEKGMDLAGVAA</sequence>
<dbReference type="EMBL" id="LR797475">
    <property type="protein sequence ID" value="CAB4218684.1"/>
    <property type="molecule type" value="Genomic_DNA"/>
</dbReference>
<name>A0A6J5P010_9CAUD</name>